<reference evidence="1" key="1">
    <citation type="submission" date="2017-02" db="EMBL/GenBank/DDBJ databases">
        <title>Delving into the versatile metabolic prowess of the omnipresent phylum Bacteroidetes.</title>
        <authorList>
            <person name="Nobu M.K."/>
            <person name="Mei R."/>
            <person name="Narihiro T."/>
            <person name="Kuroda K."/>
            <person name="Liu W.-T."/>
        </authorList>
    </citation>
    <scope>NUCLEOTIDE SEQUENCE</scope>
    <source>
        <strain evidence="1">ADurb.Bin160</strain>
    </source>
</reference>
<evidence type="ECO:0000313" key="1">
    <source>
        <dbReference type="EMBL" id="OQB42646.1"/>
    </source>
</evidence>
<accession>A0A1V5ZRE1</accession>
<organism evidence="1">
    <name type="scientific">candidate division CPR1 bacterium ADurb.Bin160</name>
    <dbReference type="NCBI Taxonomy" id="1852826"/>
    <lineage>
        <taxon>Bacteria</taxon>
        <taxon>candidate division CPR1</taxon>
    </lineage>
</organism>
<dbReference type="Proteomes" id="UP000485621">
    <property type="component" value="Unassembled WGS sequence"/>
</dbReference>
<name>A0A1V5ZRE1_9BACT</name>
<proteinExistence type="predicted"/>
<dbReference type="EMBL" id="MWDB01000001">
    <property type="protein sequence ID" value="OQB42646.1"/>
    <property type="molecule type" value="Genomic_DNA"/>
</dbReference>
<dbReference type="AlphaFoldDB" id="A0A1V5ZRE1"/>
<sequence>MKNYEVKGFDIYFCGKKIAQAYKKWELYKYFLEPHGINYKQYIASQILPDNAIYVIIKNTMFIVEIKFQQV</sequence>
<gene>
    <name evidence="1" type="ORF">BWY04_00082</name>
</gene>
<comment type="caution">
    <text evidence="1">The sequence shown here is derived from an EMBL/GenBank/DDBJ whole genome shotgun (WGS) entry which is preliminary data.</text>
</comment>
<protein>
    <submittedName>
        <fullName evidence="1">Uncharacterized protein</fullName>
    </submittedName>
</protein>